<keyword evidence="3" id="KW-1185">Reference proteome</keyword>
<accession>A0ABW1F3B6</accession>
<gene>
    <name evidence="2" type="ORF">ACFP0N_25975</name>
</gene>
<feature type="region of interest" description="Disordered" evidence="1">
    <location>
        <begin position="1"/>
        <end position="68"/>
    </location>
</feature>
<proteinExistence type="predicted"/>
<protein>
    <submittedName>
        <fullName evidence="2">Uncharacterized protein</fullName>
    </submittedName>
</protein>
<sequence>MSDRPVPTGEPEQTPGWSPQQPPAGAFGPPAPDAAQPAAGPVPPAAGQPPAVPAPAPGQFPAPGPAPV</sequence>
<evidence type="ECO:0000313" key="2">
    <source>
        <dbReference type="EMBL" id="MFC5888419.1"/>
    </source>
</evidence>
<comment type="caution">
    <text evidence="2">The sequence shown here is derived from an EMBL/GenBank/DDBJ whole genome shotgun (WGS) entry which is preliminary data.</text>
</comment>
<feature type="compositionally biased region" description="Pro residues" evidence="1">
    <location>
        <begin position="40"/>
        <end position="68"/>
    </location>
</feature>
<name>A0ABW1F3B6_9ACTN</name>
<dbReference type="RefSeq" id="WP_380236183.1">
    <property type="nucleotide sequence ID" value="NZ_JBHSOD010000040.1"/>
</dbReference>
<organism evidence="2 3">
    <name type="scientific">Kitasatospora aburaviensis</name>
    <dbReference type="NCBI Taxonomy" id="67265"/>
    <lineage>
        <taxon>Bacteria</taxon>
        <taxon>Bacillati</taxon>
        <taxon>Actinomycetota</taxon>
        <taxon>Actinomycetes</taxon>
        <taxon>Kitasatosporales</taxon>
        <taxon>Streptomycetaceae</taxon>
        <taxon>Kitasatospora</taxon>
    </lineage>
</organism>
<feature type="non-terminal residue" evidence="2">
    <location>
        <position position="68"/>
    </location>
</feature>
<reference evidence="3" key="1">
    <citation type="journal article" date="2019" name="Int. J. Syst. Evol. Microbiol.">
        <title>The Global Catalogue of Microorganisms (GCM) 10K type strain sequencing project: providing services to taxonomists for standard genome sequencing and annotation.</title>
        <authorList>
            <consortium name="The Broad Institute Genomics Platform"/>
            <consortium name="The Broad Institute Genome Sequencing Center for Infectious Disease"/>
            <person name="Wu L."/>
            <person name="Ma J."/>
        </authorList>
    </citation>
    <scope>NUCLEOTIDE SEQUENCE [LARGE SCALE GENOMIC DNA]</scope>
    <source>
        <strain evidence="3">CGMCC 4.1469</strain>
    </source>
</reference>
<dbReference type="Proteomes" id="UP001596067">
    <property type="component" value="Unassembled WGS sequence"/>
</dbReference>
<evidence type="ECO:0000256" key="1">
    <source>
        <dbReference type="SAM" id="MobiDB-lite"/>
    </source>
</evidence>
<evidence type="ECO:0000313" key="3">
    <source>
        <dbReference type="Proteomes" id="UP001596067"/>
    </source>
</evidence>
<feature type="compositionally biased region" description="Low complexity" evidence="1">
    <location>
        <begin position="23"/>
        <end position="39"/>
    </location>
</feature>
<dbReference type="EMBL" id="JBHSOD010000040">
    <property type="protein sequence ID" value="MFC5888419.1"/>
    <property type="molecule type" value="Genomic_DNA"/>
</dbReference>